<dbReference type="Proteomes" id="UP000178912">
    <property type="component" value="Unassembled WGS sequence"/>
</dbReference>
<dbReference type="OrthoDB" id="3463022at2759"/>
<evidence type="ECO:0000313" key="2">
    <source>
        <dbReference type="EMBL" id="CZT12643.1"/>
    </source>
</evidence>
<gene>
    <name evidence="2" type="ORF">RAG0_16391</name>
</gene>
<keyword evidence="1" id="KW-0732">Signal</keyword>
<protein>
    <submittedName>
        <fullName evidence="2">Uncharacterized protein</fullName>
    </submittedName>
</protein>
<evidence type="ECO:0000256" key="1">
    <source>
        <dbReference type="SAM" id="SignalP"/>
    </source>
</evidence>
<proteinExistence type="predicted"/>
<keyword evidence="3" id="KW-1185">Reference proteome</keyword>
<dbReference type="EMBL" id="FJUX01000165">
    <property type="protein sequence ID" value="CZT12643.1"/>
    <property type="molecule type" value="Genomic_DNA"/>
</dbReference>
<evidence type="ECO:0000313" key="3">
    <source>
        <dbReference type="Proteomes" id="UP000178912"/>
    </source>
</evidence>
<organism evidence="2 3">
    <name type="scientific">Rhynchosporium agropyri</name>
    <dbReference type="NCBI Taxonomy" id="914238"/>
    <lineage>
        <taxon>Eukaryota</taxon>
        <taxon>Fungi</taxon>
        <taxon>Dikarya</taxon>
        <taxon>Ascomycota</taxon>
        <taxon>Pezizomycotina</taxon>
        <taxon>Leotiomycetes</taxon>
        <taxon>Helotiales</taxon>
        <taxon>Ploettnerulaceae</taxon>
        <taxon>Rhynchosporium</taxon>
    </lineage>
</organism>
<dbReference type="AlphaFoldDB" id="A0A1E1LQ81"/>
<sequence length="166" mass="18663">MRLSYAALVIFASTVMARATPHTSRVDAVTDPFHCKSFGSDCSIKLIPNTETYQCNCTTNPNSLPDLARFYSDNNYKGFEYQGYGNYKSCQNLPFPLWDQETGSMTSNTNPAVICCVFTGLNRVKEGRHWTPVDPKVQEFQGYYKSGVRSFMCNLKVDEKSTCDGL</sequence>
<feature type="signal peptide" evidence="1">
    <location>
        <begin position="1"/>
        <end position="19"/>
    </location>
</feature>
<feature type="chain" id="PRO_5009447427" evidence="1">
    <location>
        <begin position="20"/>
        <end position="166"/>
    </location>
</feature>
<reference evidence="3" key="1">
    <citation type="submission" date="2016-03" db="EMBL/GenBank/DDBJ databases">
        <authorList>
            <person name="Guldener U."/>
        </authorList>
    </citation>
    <scope>NUCLEOTIDE SEQUENCE [LARGE SCALE GENOMIC DNA]</scope>
    <source>
        <strain evidence="3">04CH-RAC-A.6.1</strain>
    </source>
</reference>
<accession>A0A1E1LQ81</accession>
<name>A0A1E1LQ81_9HELO</name>